<reference evidence="9" key="1">
    <citation type="submission" date="2009-10" db="EMBL/GenBank/DDBJ databases">
        <title>Complete sequence of Bacillus selenitireducens MLS10.</title>
        <authorList>
            <consortium name="US DOE Joint Genome Institute"/>
            <person name="Lucas S."/>
            <person name="Copeland A."/>
            <person name="Lapidus A."/>
            <person name="Glavina del Rio T."/>
            <person name="Dalin E."/>
            <person name="Tice H."/>
            <person name="Bruce D."/>
            <person name="Goodwin L."/>
            <person name="Pitluck S."/>
            <person name="Sims D."/>
            <person name="Brettin T."/>
            <person name="Detter J.C."/>
            <person name="Han C."/>
            <person name="Larimer F."/>
            <person name="Land M."/>
            <person name="Hauser L."/>
            <person name="Kyrpides N."/>
            <person name="Ovchinnikova G."/>
            <person name="Stolz J."/>
        </authorList>
    </citation>
    <scope>NUCLEOTIDE SEQUENCE [LARGE SCALE GENOMIC DNA]</scope>
    <source>
        <strain evidence="9">MLS10</strain>
    </source>
</reference>
<keyword evidence="5" id="KW-0918">Phosphonate transport</keyword>
<dbReference type="eggNOG" id="COG3638">
    <property type="taxonomic scope" value="Bacteria"/>
</dbReference>
<dbReference type="STRING" id="439292.Bsel_2595"/>
<dbReference type="OrthoDB" id="9802264at2"/>
<dbReference type="GO" id="GO:0015416">
    <property type="term" value="F:ABC-type phosphonate transporter activity"/>
    <property type="evidence" value="ECO:0007669"/>
    <property type="project" value="InterPro"/>
</dbReference>
<dbReference type="PANTHER" id="PTHR43166:SF6">
    <property type="entry name" value="PHOSPHONATES IMPORT ATP-BINDING PROTEIN PHNC"/>
    <property type="match status" value="1"/>
</dbReference>
<dbReference type="InterPro" id="IPR050086">
    <property type="entry name" value="MetN_ABC_transporter-like"/>
</dbReference>
<dbReference type="PANTHER" id="PTHR43166">
    <property type="entry name" value="AMINO ACID IMPORT ATP-BINDING PROTEIN"/>
    <property type="match status" value="1"/>
</dbReference>
<protein>
    <submittedName>
        <fullName evidence="9">Phosphonate ABC transporter, ATPase subunit</fullName>
    </submittedName>
</protein>
<feature type="domain" description="ABC transporter" evidence="8">
    <location>
        <begin position="2"/>
        <end position="246"/>
    </location>
</feature>
<evidence type="ECO:0000256" key="6">
    <source>
        <dbReference type="ARBA" id="ARBA00022967"/>
    </source>
</evidence>
<evidence type="ECO:0000256" key="2">
    <source>
        <dbReference type="ARBA" id="ARBA00022475"/>
    </source>
</evidence>
<evidence type="ECO:0000256" key="1">
    <source>
        <dbReference type="ARBA" id="ARBA00022448"/>
    </source>
</evidence>
<dbReference type="GO" id="GO:0016020">
    <property type="term" value="C:membrane"/>
    <property type="evidence" value="ECO:0007669"/>
    <property type="project" value="InterPro"/>
</dbReference>
<evidence type="ECO:0000256" key="4">
    <source>
        <dbReference type="ARBA" id="ARBA00022840"/>
    </source>
</evidence>
<dbReference type="PROSITE" id="PS00211">
    <property type="entry name" value="ABC_TRANSPORTER_1"/>
    <property type="match status" value="1"/>
</dbReference>
<keyword evidence="7" id="KW-0472">Membrane</keyword>
<evidence type="ECO:0000256" key="3">
    <source>
        <dbReference type="ARBA" id="ARBA00022741"/>
    </source>
</evidence>
<keyword evidence="6" id="KW-1278">Translocase</keyword>
<organism evidence="9 10">
    <name type="scientific">Bacillus selenitireducens (strain ATCC 700615 / DSM 15326 / MLS10)</name>
    <dbReference type="NCBI Taxonomy" id="439292"/>
    <lineage>
        <taxon>Bacteria</taxon>
        <taxon>Bacillati</taxon>
        <taxon>Bacillota</taxon>
        <taxon>Bacilli</taxon>
        <taxon>Bacillales</taxon>
        <taxon>Bacillaceae</taxon>
        <taxon>Salisediminibacterium</taxon>
    </lineage>
</organism>
<dbReference type="NCBIfam" id="TIGR02315">
    <property type="entry name" value="ABC_phnC"/>
    <property type="match status" value="1"/>
</dbReference>
<evidence type="ECO:0000313" key="10">
    <source>
        <dbReference type="Proteomes" id="UP000000271"/>
    </source>
</evidence>
<proteinExistence type="predicted"/>
<dbReference type="RefSeq" id="WP_013173516.1">
    <property type="nucleotide sequence ID" value="NC_014219.1"/>
</dbReference>
<dbReference type="AlphaFoldDB" id="D6XXQ2"/>
<dbReference type="InterPro" id="IPR017871">
    <property type="entry name" value="ABC_transporter-like_CS"/>
</dbReference>
<name>D6XXQ2_BACIE</name>
<dbReference type="Gene3D" id="3.40.50.300">
    <property type="entry name" value="P-loop containing nucleotide triphosphate hydrolases"/>
    <property type="match status" value="1"/>
</dbReference>
<dbReference type="InterPro" id="IPR012693">
    <property type="entry name" value="ABC_transpr_PhnC"/>
</dbReference>
<dbReference type="GO" id="GO:0016887">
    <property type="term" value="F:ATP hydrolysis activity"/>
    <property type="evidence" value="ECO:0007669"/>
    <property type="project" value="InterPro"/>
</dbReference>
<dbReference type="GO" id="GO:0005524">
    <property type="term" value="F:ATP binding"/>
    <property type="evidence" value="ECO:0007669"/>
    <property type="project" value="UniProtKB-KW"/>
</dbReference>
<dbReference type="SMART" id="SM00382">
    <property type="entry name" value="AAA"/>
    <property type="match status" value="1"/>
</dbReference>
<accession>D6XXQ2</accession>
<evidence type="ECO:0000313" key="9">
    <source>
        <dbReference type="EMBL" id="ADI00095.1"/>
    </source>
</evidence>
<evidence type="ECO:0000256" key="5">
    <source>
        <dbReference type="ARBA" id="ARBA00022885"/>
    </source>
</evidence>
<dbReference type="InterPro" id="IPR003593">
    <property type="entry name" value="AAA+_ATPase"/>
</dbReference>
<keyword evidence="1" id="KW-0813">Transport</keyword>
<dbReference type="CDD" id="cd03256">
    <property type="entry name" value="ABC_PhnC_transporter"/>
    <property type="match status" value="1"/>
</dbReference>
<dbReference type="PROSITE" id="PS50893">
    <property type="entry name" value="ABC_TRANSPORTER_2"/>
    <property type="match status" value="1"/>
</dbReference>
<dbReference type="SUPFAM" id="SSF52540">
    <property type="entry name" value="P-loop containing nucleoside triphosphate hydrolases"/>
    <property type="match status" value="1"/>
</dbReference>
<gene>
    <name evidence="9" type="ordered locus">Bsel_2595</name>
</gene>
<dbReference type="EMBL" id="CP001791">
    <property type="protein sequence ID" value="ADI00095.1"/>
    <property type="molecule type" value="Genomic_DNA"/>
</dbReference>
<dbReference type="KEGG" id="bse:Bsel_2595"/>
<dbReference type="Proteomes" id="UP000000271">
    <property type="component" value="Chromosome"/>
</dbReference>
<sequence>MIRFEEVSVTYPNQTPALKKVSATIEAGECVAIVGLSGAGKSTLIRTVNGLVPVTSGEITVDGHAVSAMAKKAMRELRTNVGMIFQQHNLVSRSSVLRNVMAGRLGHASTLRSTLNLHAKSDIALAYGALKRLGMGEYVHTRADQLSGGQQQRVAIARALAQEPKILLADEPVASLDPPTVHQVMRDIRRINQEDKITTIINLHMVDVALMYADRLIGLKDGEVVFDGPVSEVTDDVLTGIYGRPVRPEDTLEGAARRAST</sequence>
<keyword evidence="3" id="KW-0547">Nucleotide-binding</keyword>
<keyword evidence="2" id="KW-1003">Cell membrane</keyword>
<dbReference type="Pfam" id="PF00005">
    <property type="entry name" value="ABC_tran"/>
    <property type="match status" value="1"/>
</dbReference>
<keyword evidence="10" id="KW-1185">Reference proteome</keyword>
<keyword evidence="4" id="KW-0067">ATP-binding</keyword>
<dbReference type="InterPro" id="IPR003439">
    <property type="entry name" value="ABC_transporter-like_ATP-bd"/>
</dbReference>
<evidence type="ECO:0000256" key="7">
    <source>
        <dbReference type="ARBA" id="ARBA00023136"/>
    </source>
</evidence>
<dbReference type="InterPro" id="IPR027417">
    <property type="entry name" value="P-loop_NTPase"/>
</dbReference>
<evidence type="ECO:0000259" key="8">
    <source>
        <dbReference type="PROSITE" id="PS50893"/>
    </source>
</evidence>
<dbReference type="HOGENOM" id="CLU_000604_1_22_9"/>